<feature type="compositionally biased region" description="Gly residues" evidence="1">
    <location>
        <begin position="321"/>
        <end position="330"/>
    </location>
</feature>
<feature type="transmembrane region" description="Helical" evidence="2">
    <location>
        <begin position="372"/>
        <end position="393"/>
    </location>
</feature>
<evidence type="ECO:0000256" key="1">
    <source>
        <dbReference type="SAM" id="MobiDB-lite"/>
    </source>
</evidence>
<reference evidence="4 5" key="1">
    <citation type="submission" date="2019-10" db="EMBL/GenBank/DDBJ databases">
        <title>Streptomyces smaragdinus sp. nov. and Streptomyces fabii sp. nov., isolated from the gut of fungus growing-termite Macrotermes natalensis.</title>
        <authorList>
            <person name="Schwitalla J."/>
            <person name="Benndorf R."/>
            <person name="Martin K."/>
            <person name="De Beer W."/>
            <person name="Kaster A.-K."/>
            <person name="Vollmers J."/>
            <person name="Poulsen M."/>
            <person name="Beemelmanns C."/>
        </authorList>
    </citation>
    <scope>NUCLEOTIDE SEQUENCE [LARGE SCALE GENOMIC DNA]</scope>
    <source>
        <strain evidence="4 5">RB5</strain>
    </source>
</reference>
<keyword evidence="2" id="KW-0812">Transmembrane</keyword>
<organism evidence="4 5">
    <name type="scientific">Streptomyces smaragdinus</name>
    <dbReference type="NCBI Taxonomy" id="2585196"/>
    <lineage>
        <taxon>Bacteria</taxon>
        <taxon>Bacillati</taxon>
        <taxon>Actinomycetota</taxon>
        <taxon>Actinomycetes</taxon>
        <taxon>Kitasatosporales</taxon>
        <taxon>Streptomycetaceae</taxon>
        <taxon>Streptomyces</taxon>
    </lineage>
</organism>
<comment type="caution">
    <text evidence="4">The sequence shown here is derived from an EMBL/GenBank/DDBJ whole genome shotgun (WGS) entry which is preliminary data.</text>
</comment>
<evidence type="ECO:0008006" key="6">
    <source>
        <dbReference type="Google" id="ProtNLM"/>
    </source>
</evidence>
<keyword evidence="2" id="KW-1133">Transmembrane helix</keyword>
<evidence type="ECO:0000256" key="2">
    <source>
        <dbReference type="SAM" id="Phobius"/>
    </source>
</evidence>
<dbReference type="RefSeq" id="WP_153456261.1">
    <property type="nucleotide sequence ID" value="NZ_WEGJ01000033.1"/>
</dbReference>
<accession>A0A7K0CPN3</accession>
<feature type="compositionally biased region" description="Basic and acidic residues" evidence="1">
    <location>
        <begin position="299"/>
        <end position="310"/>
    </location>
</feature>
<feature type="region of interest" description="Disordered" evidence="1">
    <location>
        <begin position="294"/>
        <end position="368"/>
    </location>
</feature>
<protein>
    <recommendedName>
        <fullName evidence="6">Gram-positive cocci surface proteins LPxTG domain-containing protein</fullName>
    </recommendedName>
</protein>
<gene>
    <name evidence="4" type="ORF">SRB5_56200</name>
</gene>
<feature type="compositionally biased region" description="Low complexity" evidence="1">
    <location>
        <begin position="331"/>
        <end position="352"/>
    </location>
</feature>
<feature type="signal peptide" evidence="3">
    <location>
        <begin position="1"/>
        <end position="26"/>
    </location>
</feature>
<dbReference type="OrthoDB" id="3967140at2"/>
<keyword evidence="2" id="KW-0472">Membrane</keyword>
<keyword evidence="3" id="KW-0732">Signal</keyword>
<dbReference type="EMBL" id="WEGJ01000033">
    <property type="protein sequence ID" value="MQY15438.1"/>
    <property type="molecule type" value="Genomic_DNA"/>
</dbReference>
<sequence>MLPSSSLRAAFAAAALVALGAAPAAAEEGAGPVLTMGTLPAIDGARLGSTFDVPAVFANVGDASLQRVYVTFAASRGLEFTDVPANCLVTEGSSLNTPLSCVFEQEVRPGKVYALPRPLTVKVGGNALYDTASVMVSTYDAGAPDGNDPRTPGTAPAVTLTERPDLEPADPGPSDHPAYDSAEVKVTADNTADFRVTGAHLKGRVGDTVPLTVKFTDAGPAWVRRDDFVERSVTKVRVRIPAGTTVTRTPGFCHRVSAGVYECGTSESWVLENFGETYSFKLRIDKAVPGAKGSVALEDEPRPFDPDKGNDTAAITLTVPGSGGPSGGSGPSDPGGSQTSGGSSDSTAGDAPTTGTSDTPAGGELAATGSDAALPLTGAAAAAIALGTAAVVVTRRRRTA</sequence>
<dbReference type="AlphaFoldDB" id="A0A7K0CPN3"/>
<name>A0A7K0CPN3_9ACTN</name>
<proteinExistence type="predicted"/>
<evidence type="ECO:0000313" key="5">
    <source>
        <dbReference type="Proteomes" id="UP000466345"/>
    </source>
</evidence>
<feature type="region of interest" description="Disordered" evidence="1">
    <location>
        <begin position="141"/>
        <end position="180"/>
    </location>
</feature>
<dbReference type="Proteomes" id="UP000466345">
    <property type="component" value="Unassembled WGS sequence"/>
</dbReference>
<keyword evidence="5" id="KW-1185">Reference proteome</keyword>
<evidence type="ECO:0000313" key="4">
    <source>
        <dbReference type="EMBL" id="MQY15438.1"/>
    </source>
</evidence>
<evidence type="ECO:0000256" key="3">
    <source>
        <dbReference type="SAM" id="SignalP"/>
    </source>
</evidence>
<feature type="chain" id="PRO_5029799104" description="Gram-positive cocci surface proteins LPxTG domain-containing protein" evidence="3">
    <location>
        <begin position="27"/>
        <end position="400"/>
    </location>
</feature>